<dbReference type="InterPro" id="IPR001345">
    <property type="entry name" value="PG/BPGM_mutase_AS"/>
</dbReference>
<proteinExistence type="predicted"/>
<dbReference type="CDD" id="cd07067">
    <property type="entry name" value="HP_PGM_like"/>
    <property type="match status" value="1"/>
</dbReference>
<keyword evidence="5" id="KW-1185">Reference proteome</keyword>
<feature type="active site" description="Tele-phosphohistidine intermediate" evidence="2">
    <location>
        <position position="22"/>
    </location>
</feature>
<dbReference type="GeneID" id="62196819"/>
<dbReference type="Proteomes" id="UP000662931">
    <property type="component" value="Chromosome 4"/>
</dbReference>
<evidence type="ECO:0000313" key="4">
    <source>
        <dbReference type="EMBL" id="QPG76033.1"/>
    </source>
</evidence>
<dbReference type="InterPro" id="IPR013078">
    <property type="entry name" value="His_Pase_superF_clade-1"/>
</dbReference>
<dbReference type="PANTHER" id="PTHR46517">
    <property type="entry name" value="FRUCTOSE-2,6-BISPHOSPHATASE TIGAR"/>
    <property type="match status" value="1"/>
</dbReference>
<dbReference type="Gene3D" id="3.40.50.1240">
    <property type="entry name" value="Phosphoglycerate mutase-like"/>
    <property type="match status" value="1"/>
</dbReference>
<feature type="active site" description="Proton donor/acceptor" evidence="2">
    <location>
        <position position="99"/>
    </location>
</feature>
<dbReference type="OrthoDB" id="354304at2759"/>
<dbReference type="InterPro" id="IPR029033">
    <property type="entry name" value="His_PPase_superfam"/>
</dbReference>
<dbReference type="InterPro" id="IPR051695">
    <property type="entry name" value="Phosphoglycerate_Mutase"/>
</dbReference>
<name>A0A875S534_EENNA</name>
<keyword evidence="1" id="KW-0378">Hydrolase</keyword>
<evidence type="ECO:0008006" key="6">
    <source>
        <dbReference type="Google" id="ProtNLM"/>
    </source>
</evidence>
<dbReference type="GO" id="GO:0045820">
    <property type="term" value="P:negative regulation of glycolytic process"/>
    <property type="evidence" value="ECO:0007669"/>
    <property type="project" value="TreeGrafter"/>
</dbReference>
<accession>A0A875S534</accession>
<feature type="binding site" evidence="3">
    <location>
        <begin position="21"/>
        <end position="28"/>
    </location>
    <ligand>
        <name>substrate</name>
    </ligand>
</feature>
<dbReference type="Pfam" id="PF00300">
    <property type="entry name" value="His_Phos_1"/>
    <property type="match status" value="1"/>
</dbReference>
<protein>
    <recommendedName>
        <fullName evidence="6">Phosphoglycerate mutase</fullName>
    </recommendedName>
</protein>
<feature type="binding site" evidence="3">
    <location>
        <position position="71"/>
    </location>
    <ligand>
        <name>substrate</name>
    </ligand>
</feature>
<dbReference type="PROSITE" id="PS00175">
    <property type="entry name" value="PG_MUTASE"/>
    <property type="match status" value="1"/>
</dbReference>
<dbReference type="PANTHER" id="PTHR46517:SF1">
    <property type="entry name" value="FRUCTOSE-2,6-BISPHOSPHATASE TIGAR"/>
    <property type="match status" value="1"/>
</dbReference>
<dbReference type="AlphaFoldDB" id="A0A875S534"/>
<evidence type="ECO:0000256" key="1">
    <source>
        <dbReference type="ARBA" id="ARBA00022801"/>
    </source>
</evidence>
<dbReference type="SUPFAM" id="SSF53254">
    <property type="entry name" value="Phosphoglycerate mutase-like"/>
    <property type="match status" value="1"/>
</dbReference>
<dbReference type="RefSeq" id="XP_038779598.1">
    <property type="nucleotide sequence ID" value="XM_038923670.1"/>
</dbReference>
<reference evidence="4" key="1">
    <citation type="submission" date="2020-10" db="EMBL/GenBank/DDBJ databases">
        <authorList>
            <person name="Roach M.J.R."/>
        </authorList>
    </citation>
    <scope>NUCLEOTIDE SEQUENCE</scope>
    <source>
        <strain evidence="4">CBS 1945</strain>
    </source>
</reference>
<evidence type="ECO:0000256" key="2">
    <source>
        <dbReference type="PIRSR" id="PIRSR613078-1"/>
    </source>
</evidence>
<evidence type="ECO:0000313" key="5">
    <source>
        <dbReference type="Proteomes" id="UP000662931"/>
    </source>
</evidence>
<dbReference type="GO" id="GO:0005829">
    <property type="term" value="C:cytosol"/>
    <property type="evidence" value="ECO:0007669"/>
    <property type="project" value="TreeGrafter"/>
</dbReference>
<dbReference type="EMBL" id="CP064815">
    <property type="protein sequence ID" value="QPG76033.1"/>
    <property type="molecule type" value="Genomic_DNA"/>
</dbReference>
<evidence type="ECO:0000256" key="3">
    <source>
        <dbReference type="PIRSR" id="PIRSR613078-2"/>
    </source>
</evidence>
<gene>
    <name evidence="4" type="ORF">FOA43_003419</name>
</gene>
<dbReference type="SMART" id="SM00855">
    <property type="entry name" value="PGAM"/>
    <property type="match status" value="1"/>
</dbReference>
<sequence length="231" mass="26696">MTISGKWMNSSDEVIRIFIVRHGQTQWNIERKLQGHKNIPLNETGKKQAALLGRELEDYQFDFVISSDLTRCLQTLRQILGDKMDDEKLNFKKTENLRERFMGDVEGMYIKDAREKYGSKFKDRGETKGNMIGRLNKEWEQILEDSVKNGYKNVLLCAHGGVITNFFNYLYQEEHYKLGEGLGSDDLKVPYNTSLTIVDLKRDDLKDGTIRIWANTDHLGGVKNVADQQLV</sequence>
<dbReference type="GO" id="GO:0043456">
    <property type="term" value="P:regulation of pentose-phosphate shunt"/>
    <property type="evidence" value="ECO:0007669"/>
    <property type="project" value="TreeGrafter"/>
</dbReference>
<dbReference type="GO" id="GO:0004331">
    <property type="term" value="F:fructose-2,6-bisphosphate 2-phosphatase activity"/>
    <property type="evidence" value="ECO:0007669"/>
    <property type="project" value="TreeGrafter"/>
</dbReference>
<dbReference type="KEGG" id="bnn:FOA43_003419"/>
<organism evidence="4 5">
    <name type="scientific">Eeniella nana</name>
    <name type="common">Yeast</name>
    <name type="synonym">Brettanomyces nanus</name>
    <dbReference type="NCBI Taxonomy" id="13502"/>
    <lineage>
        <taxon>Eukaryota</taxon>
        <taxon>Fungi</taxon>
        <taxon>Dikarya</taxon>
        <taxon>Ascomycota</taxon>
        <taxon>Saccharomycotina</taxon>
        <taxon>Pichiomycetes</taxon>
        <taxon>Pichiales</taxon>
        <taxon>Pichiaceae</taxon>
        <taxon>Brettanomyces</taxon>
    </lineage>
</organism>